<evidence type="ECO:0000313" key="2">
    <source>
        <dbReference type="EMBL" id="RKR19847.1"/>
    </source>
</evidence>
<proteinExistence type="predicted"/>
<dbReference type="PANTHER" id="PTHR32487">
    <property type="entry name" value="3-OXO-DELTA(4,5)-STEROID 5-BETA-REDUCTASE"/>
    <property type="match status" value="1"/>
</dbReference>
<dbReference type="SUPFAM" id="SSF51735">
    <property type="entry name" value="NAD(P)-binding Rossmann-fold domains"/>
    <property type="match status" value="1"/>
</dbReference>
<dbReference type="PANTHER" id="PTHR32487:SF0">
    <property type="entry name" value="3-OXO-DELTA(4,5)-STEROID 5-BETA-REDUCTASE"/>
    <property type="match status" value="1"/>
</dbReference>
<feature type="domain" description="PRISE-like Rossmann-fold" evidence="1">
    <location>
        <begin position="72"/>
        <end position="360"/>
    </location>
</feature>
<dbReference type="Gene3D" id="3.40.50.720">
    <property type="entry name" value="NAD(P)-binding Rossmann-like Domain"/>
    <property type="match status" value="1"/>
</dbReference>
<dbReference type="InterPro" id="IPR055222">
    <property type="entry name" value="PRISE-like_Rossmann-fold"/>
</dbReference>
<dbReference type="Proteomes" id="UP000276055">
    <property type="component" value="Unassembled WGS sequence"/>
</dbReference>
<protein>
    <submittedName>
        <fullName evidence="2">Nucleoside-diphosphate-sugar epimerase</fullName>
    </submittedName>
</protein>
<dbReference type="EMBL" id="RBIR01000003">
    <property type="protein sequence ID" value="RKR19847.1"/>
    <property type="molecule type" value="Genomic_DNA"/>
</dbReference>
<dbReference type="RefSeq" id="WP_120952165.1">
    <property type="nucleotide sequence ID" value="NZ_RBIR01000003.1"/>
</dbReference>
<organism evidence="2 3">
    <name type="scientific">Arthrobacter oryzae</name>
    <dbReference type="NCBI Taxonomy" id="409290"/>
    <lineage>
        <taxon>Bacteria</taxon>
        <taxon>Bacillati</taxon>
        <taxon>Actinomycetota</taxon>
        <taxon>Actinomycetes</taxon>
        <taxon>Micrococcales</taxon>
        <taxon>Micrococcaceae</taxon>
        <taxon>Arthrobacter</taxon>
    </lineage>
</organism>
<name>A0A495EUR7_9MICC</name>
<dbReference type="CDD" id="cd08948">
    <property type="entry name" value="5beta-POR_like_SDR_a"/>
    <property type="match status" value="1"/>
</dbReference>
<dbReference type="InterPro" id="IPR036291">
    <property type="entry name" value="NAD(P)-bd_dom_sf"/>
</dbReference>
<sequence>MQSSSDTVDTRTALVVGASGIAGSALVDRLAAEGWDVVGLSRNPLRRRDVRHVSADLTSVEDLRAALAGESPTHVFYTAWSRRQTEQENIDTNAGMLRNVLASLNGKPVQHVALMTGLKHYLGPFEAYAAGEMPDTPFRENEPRLQTPNFYYAQEDELWAAAGKQGFGWSVHRAHTVIGHAVGNAMNMGLTLAVQASLCRELGRPFIFPGSETQWNSLTDMTDSGLLADHMIWAATADKAGDEAYNVVNGDIFRWRRMWPALADYFGVEAVGYSNEPRPLEQQMRGMDGVWADIADRHGLAEPDLARVASWWHTDGDLGRNLEVVTDMSKSRLAGFTGYRRTEDAFLRLFDRYRADGLIPAAS</sequence>
<comment type="caution">
    <text evidence="2">The sequence shown here is derived from an EMBL/GenBank/DDBJ whole genome shotgun (WGS) entry which is preliminary data.</text>
</comment>
<evidence type="ECO:0000313" key="3">
    <source>
        <dbReference type="Proteomes" id="UP000276055"/>
    </source>
</evidence>
<evidence type="ECO:0000259" key="1">
    <source>
        <dbReference type="Pfam" id="PF22917"/>
    </source>
</evidence>
<accession>A0A495EUR7</accession>
<dbReference type="OrthoDB" id="4392084at2"/>
<reference evidence="2 3" key="1">
    <citation type="submission" date="2018-10" db="EMBL/GenBank/DDBJ databases">
        <title>Genomic Encyclopedia of Type Strains, Phase IV (KMG-IV): sequencing the most valuable type-strain genomes for metagenomic binning, comparative biology and taxonomic classification.</title>
        <authorList>
            <person name="Goeker M."/>
        </authorList>
    </citation>
    <scope>NUCLEOTIDE SEQUENCE [LARGE SCALE GENOMIC DNA]</scope>
    <source>
        <strain evidence="2 3">DSM 25586</strain>
    </source>
</reference>
<dbReference type="AlphaFoldDB" id="A0A495EUR7"/>
<gene>
    <name evidence="2" type="ORF">C8D78_1658</name>
</gene>
<dbReference type="Pfam" id="PF22917">
    <property type="entry name" value="PRISE"/>
    <property type="match status" value="1"/>
</dbReference>